<evidence type="ECO:0008006" key="6">
    <source>
        <dbReference type="Google" id="ProtNLM"/>
    </source>
</evidence>
<dbReference type="PROSITE" id="PS51257">
    <property type="entry name" value="PROKAR_LIPOPROTEIN"/>
    <property type="match status" value="1"/>
</dbReference>
<feature type="signal peptide" evidence="1">
    <location>
        <begin position="1"/>
        <end position="24"/>
    </location>
</feature>
<dbReference type="GeneID" id="92988784"/>
<dbReference type="Proteomes" id="UP000440198">
    <property type="component" value="Unassembled WGS sequence"/>
</dbReference>
<evidence type="ECO:0000313" key="2">
    <source>
        <dbReference type="EMBL" id="KAA5229914.1"/>
    </source>
</evidence>
<name>A0A7J4YN74_9BACE</name>
<keyword evidence="1" id="KW-0732">Signal</keyword>
<organism evidence="2 4">
    <name type="scientific">Bacteroides finegoldii</name>
    <dbReference type="NCBI Taxonomy" id="338188"/>
    <lineage>
        <taxon>Bacteria</taxon>
        <taxon>Pseudomonadati</taxon>
        <taxon>Bacteroidota</taxon>
        <taxon>Bacteroidia</taxon>
        <taxon>Bacteroidales</taxon>
        <taxon>Bacteroidaceae</taxon>
        <taxon>Bacteroides</taxon>
    </lineage>
</organism>
<dbReference type="EMBL" id="VWAG01000015">
    <property type="protein sequence ID" value="KAA5257318.1"/>
    <property type="molecule type" value="Genomic_DNA"/>
</dbReference>
<accession>A0A7J4YN74</accession>
<dbReference type="Proteomes" id="UP000421791">
    <property type="component" value="Unassembled WGS sequence"/>
</dbReference>
<gene>
    <name evidence="3" type="ORF">F2Z09_10155</name>
    <name evidence="2" type="ORF">F2Z22_11485</name>
</gene>
<keyword evidence="5" id="KW-1185">Reference proteome</keyword>
<comment type="caution">
    <text evidence="2">The sequence shown here is derived from an EMBL/GenBank/DDBJ whole genome shotgun (WGS) entry which is preliminary data.</text>
</comment>
<evidence type="ECO:0000313" key="4">
    <source>
        <dbReference type="Proteomes" id="UP000421791"/>
    </source>
</evidence>
<evidence type="ECO:0000256" key="1">
    <source>
        <dbReference type="SAM" id="SignalP"/>
    </source>
</evidence>
<evidence type="ECO:0000313" key="5">
    <source>
        <dbReference type="Proteomes" id="UP000440198"/>
    </source>
</evidence>
<reference evidence="4 5" key="1">
    <citation type="journal article" date="2019" name="Nat. Med.">
        <title>A library of human gut bacterial isolates paired with longitudinal multiomics data enables mechanistic microbiome research.</title>
        <authorList>
            <person name="Poyet M."/>
            <person name="Groussin M."/>
            <person name="Gibbons S.M."/>
            <person name="Avila-Pacheco J."/>
            <person name="Jiang X."/>
            <person name="Kearney S.M."/>
            <person name="Perrotta A.R."/>
            <person name="Berdy B."/>
            <person name="Zhao S."/>
            <person name="Lieberman T.D."/>
            <person name="Swanson P.K."/>
            <person name="Smith M."/>
            <person name="Roesemann S."/>
            <person name="Alexander J.E."/>
            <person name="Rich S.A."/>
            <person name="Livny J."/>
            <person name="Vlamakis H."/>
            <person name="Clish C."/>
            <person name="Bullock K."/>
            <person name="Deik A."/>
            <person name="Scott J."/>
            <person name="Pierce K.A."/>
            <person name="Xavier R.J."/>
            <person name="Alm E.J."/>
        </authorList>
    </citation>
    <scope>NUCLEOTIDE SEQUENCE [LARGE SCALE GENOMIC DNA]</scope>
    <source>
        <strain evidence="3 5">BIOML-A2</strain>
        <strain evidence="2 4">BIOML-A6</strain>
    </source>
</reference>
<proteinExistence type="predicted"/>
<sequence>METIKITSCAALICGAVFLMSSCAKDDVYHTPHPTQGALLVTTDWSDRSSESVQPVSYLLCISGRLGMSDEQSVKG</sequence>
<protein>
    <recommendedName>
        <fullName evidence="6">Fimbrillin family protein</fullName>
    </recommendedName>
</protein>
<dbReference type="RefSeq" id="WP_007752146.1">
    <property type="nucleotide sequence ID" value="NZ_JADOZO010000185.1"/>
</dbReference>
<dbReference type="EMBL" id="VWAK01000017">
    <property type="protein sequence ID" value="KAA5229914.1"/>
    <property type="molecule type" value="Genomic_DNA"/>
</dbReference>
<evidence type="ECO:0000313" key="3">
    <source>
        <dbReference type="EMBL" id="KAA5257318.1"/>
    </source>
</evidence>
<dbReference type="AlphaFoldDB" id="A0A7J4YN74"/>
<feature type="chain" id="PRO_5044658466" description="Fimbrillin family protein" evidence="1">
    <location>
        <begin position="25"/>
        <end position="76"/>
    </location>
</feature>